<dbReference type="Proteomes" id="UP000284842">
    <property type="component" value="Unassembled WGS sequence"/>
</dbReference>
<keyword evidence="6 10" id="KW-0560">Oxidoreductase</keyword>
<evidence type="ECO:0008006" key="13">
    <source>
        <dbReference type="Google" id="ProtNLM"/>
    </source>
</evidence>
<comment type="caution">
    <text evidence="11">The sequence shown here is derived from an EMBL/GenBank/DDBJ whole genome shotgun (WGS) entry which is preliminary data.</text>
</comment>
<dbReference type="InterPro" id="IPR001128">
    <property type="entry name" value="Cyt_P450"/>
</dbReference>
<proteinExistence type="inferred from homology"/>
<accession>A0A409YLI2</accession>
<dbReference type="PRINTS" id="PR00463">
    <property type="entry name" value="EP450I"/>
</dbReference>
<feature type="binding site" description="axial binding residue" evidence="9">
    <location>
        <position position="398"/>
    </location>
    <ligand>
        <name>heme</name>
        <dbReference type="ChEBI" id="CHEBI:30413"/>
    </ligand>
    <ligandPart>
        <name>Fe</name>
        <dbReference type="ChEBI" id="CHEBI:18248"/>
    </ligandPart>
</feature>
<dbReference type="InterPro" id="IPR050364">
    <property type="entry name" value="Cytochrome_P450_fung"/>
</dbReference>
<comment type="similarity">
    <text evidence="3 10">Belongs to the cytochrome P450 family.</text>
</comment>
<dbReference type="SUPFAM" id="SSF48264">
    <property type="entry name" value="Cytochrome P450"/>
    <property type="match status" value="1"/>
</dbReference>
<dbReference type="GO" id="GO:0005506">
    <property type="term" value="F:iron ion binding"/>
    <property type="evidence" value="ECO:0007669"/>
    <property type="project" value="InterPro"/>
</dbReference>
<comment type="pathway">
    <text evidence="2">Secondary metabolite biosynthesis.</text>
</comment>
<evidence type="ECO:0000256" key="3">
    <source>
        <dbReference type="ARBA" id="ARBA00010617"/>
    </source>
</evidence>
<evidence type="ECO:0000256" key="8">
    <source>
        <dbReference type="ARBA" id="ARBA00023033"/>
    </source>
</evidence>
<evidence type="ECO:0000256" key="5">
    <source>
        <dbReference type="ARBA" id="ARBA00022723"/>
    </source>
</evidence>
<protein>
    <recommendedName>
        <fullName evidence="13">Cytochrome P450</fullName>
    </recommendedName>
</protein>
<dbReference type="EMBL" id="NHTK01001006">
    <property type="protein sequence ID" value="PPR03921.1"/>
    <property type="molecule type" value="Genomic_DNA"/>
</dbReference>
<gene>
    <name evidence="11" type="ORF">CVT24_008106</name>
</gene>
<dbReference type="GO" id="GO:0020037">
    <property type="term" value="F:heme binding"/>
    <property type="evidence" value="ECO:0007669"/>
    <property type="project" value="InterPro"/>
</dbReference>
<evidence type="ECO:0000256" key="7">
    <source>
        <dbReference type="ARBA" id="ARBA00023004"/>
    </source>
</evidence>
<dbReference type="PANTHER" id="PTHR46300:SF7">
    <property type="entry name" value="P450, PUTATIVE (EUROFUNG)-RELATED"/>
    <property type="match status" value="1"/>
</dbReference>
<keyword evidence="12" id="KW-1185">Reference proteome</keyword>
<name>A0A409YLI2_9AGAR</name>
<dbReference type="GO" id="GO:0016705">
    <property type="term" value="F:oxidoreductase activity, acting on paired donors, with incorporation or reduction of molecular oxygen"/>
    <property type="evidence" value="ECO:0007669"/>
    <property type="project" value="InterPro"/>
</dbReference>
<evidence type="ECO:0000256" key="9">
    <source>
        <dbReference type="PIRSR" id="PIRSR602401-1"/>
    </source>
</evidence>
<dbReference type="AlphaFoldDB" id="A0A409YLI2"/>
<evidence type="ECO:0000313" key="12">
    <source>
        <dbReference type="Proteomes" id="UP000284842"/>
    </source>
</evidence>
<evidence type="ECO:0000256" key="6">
    <source>
        <dbReference type="ARBA" id="ARBA00023002"/>
    </source>
</evidence>
<evidence type="ECO:0000313" key="11">
    <source>
        <dbReference type="EMBL" id="PPR03921.1"/>
    </source>
</evidence>
<dbReference type="Gene3D" id="1.10.630.10">
    <property type="entry name" value="Cytochrome P450"/>
    <property type="match status" value="1"/>
</dbReference>
<sequence>MPMGEREPWLVYDQWSKTYGDLLYFEVLGQPFLILCSLHRTNDILQKRSTIYSDRPQMPMVVDLMGWDFVLGFRNYGAWWKKQRKLFHEYFNPSAVTQYRAIQLDETHDFLRRLSENPDDLFKHIRLHVAAIIQRISYGAKVDSLDHPFVRNAEAALAGVSEAGIPGRFLVDLMPILKYVPEWFPGASFQKKARVWRELNEKMVNWPFEAVKERMSNGTQLAPSIASTLIDKLPEKGHPDREEEENHANKLLVRSGASDSSNSTLQSFFLSMVLHPNAMKKAQAELDRVVGPSRLPDFSDRPSLPYVSALIKEVTRWNAGVSLGMAHCSSEDDEYDGYFIPKGTVVMGNAWSILHDPEAYPNPDEFLPERFLDLKDGQLNPDVQDPSCAIFGYGRRICPGQHLAQDTIFITVASTLALFNILPPLDETVLIKETDIRSLSSAA</sequence>
<comment type="cofactor">
    <cofactor evidence="1 9">
        <name>heme</name>
        <dbReference type="ChEBI" id="CHEBI:30413"/>
    </cofactor>
</comment>
<reference evidence="11 12" key="1">
    <citation type="journal article" date="2018" name="Evol. Lett.">
        <title>Horizontal gene cluster transfer increased hallucinogenic mushroom diversity.</title>
        <authorList>
            <person name="Reynolds H.T."/>
            <person name="Vijayakumar V."/>
            <person name="Gluck-Thaler E."/>
            <person name="Korotkin H.B."/>
            <person name="Matheny P.B."/>
            <person name="Slot J.C."/>
        </authorList>
    </citation>
    <scope>NUCLEOTIDE SEQUENCE [LARGE SCALE GENOMIC DNA]</scope>
    <source>
        <strain evidence="11 12">2629</strain>
    </source>
</reference>
<dbReference type="CDD" id="cd11065">
    <property type="entry name" value="CYP64-like"/>
    <property type="match status" value="1"/>
</dbReference>
<evidence type="ECO:0000256" key="2">
    <source>
        <dbReference type="ARBA" id="ARBA00005179"/>
    </source>
</evidence>
<dbReference type="GO" id="GO:0004497">
    <property type="term" value="F:monooxygenase activity"/>
    <property type="evidence" value="ECO:0007669"/>
    <property type="project" value="UniProtKB-KW"/>
</dbReference>
<organism evidence="11 12">
    <name type="scientific">Panaeolus cyanescens</name>
    <dbReference type="NCBI Taxonomy" id="181874"/>
    <lineage>
        <taxon>Eukaryota</taxon>
        <taxon>Fungi</taxon>
        <taxon>Dikarya</taxon>
        <taxon>Basidiomycota</taxon>
        <taxon>Agaricomycotina</taxon>
        <taxon>Agaricomycetes</taxon>
        <taxon>Agaricomycetidae</taxon>
        <taxon>Agaricales</taxon>
        <taxon>Agaricineae</taxon>
        <taxon>Galeropsidaceae</taxon>
        <taxon>Panaeolus</taxon>
    </lineage>
</organism>
<dbReference type="InterPro" id="IPR002401">
    <property type="entry name" value="Cyt_P450_E_grp-I"/>
</dbReference>
<keyword evidence="4 9" id="KW-0349">Heme</keyword>
<dbReference type="STRING" id="181874.A0A409YLI2"/>
<evidence type="ECO:0000256" key="10">
    <source>
        <dbReference type="RuleBase" id="RU000461"/>
    </source>
</evidence>
<dbReference type="InterPro" id="IPR036396">
    <property type="entry name" value="Cyt_P450_sf"/>
</dbReference>
<evidence type="ECO:0000256" key="4">
    <source>
        <dbReference type="ARBA" id="ARBA00022617"/>
    </source>
</evidence>
<dbReference type="InParanoid" id="A0A409YLI2"/>
<dbReference type="PANTHER" id="PTHR46300">
    <property type="entry name" value="P450, PUTATIVE (EUROFUNG)-RELATED-RELATED"/>
    <property type="match status" value="1"/>
</dbReference>
<keyword evidence="7 9" id="KW-0408">Iron</keyword>
<dbReference type="InterPro" id="IPR017972">
    <property type="entry name" value="Cyt_P450_CS"/>
</dbReference>
<keyword evidence="5 9" id="KW-0479">Metal-binding</keyword>
<dbReference type="OrthoDB" id="2789670at2759"/>
<dbReference type="Pfam" id="PF00067">
    <property type="entry name" value="p450"/>
    <property type="match status" value="1"/>
</dbReference>
<dbReference type="PROSITE" id="PS00086">
    <property type="entry name" value="CYTOCHROME_P450"/>
    <property type="match status" value="1"/>
</dbReference>
<keyword evidence="8 10" id="KW-0503">Monooxygenase</keyword>
<evidence type="ECO:0000256" key="1">
    <source>
        <dbReference type="ARBA" id="ARBA00001971"/>
    </source>
</evidence>